<accession>A0A5M9K502</accession>
<proteinExistence type="predicted"/>
<dbReference type="InterPro" id="IPR021848">
    <property type="entry name" value="HODM_asu-like"/>
</dbReference>
<organism evidence="2 3">
    <name type="scientific">Monilinia fructicola</name>
    <name type="common">Brown rot fungus</name>
    <name type="synonym">Ciboria fructicola</name>
    <dbReference type="NCBI Taxonomy" id="38448"/>
    <lineage>
        <taxon>Eukaryota</taxon>
        <taxon>Fungi</taxon>
        <taxon>Dikarya</taxon>
        <taxon>Ascomycota</taxon>
        <taxon>Pezizomycotina</taxon>
        <taxon>Leotiomycetes</taxon>
        <taxon>Helotiales</taxon>
        <taxon>Sclerotiniaceae</taxon>
        <taxon>Monilinia</taxon>
    </lineage>
</organism>
<gene>
    <name evidence="2" type="ORF">EYC84_006768</name>
</gene>
<sequence>MIFWLQVSGAVVFGVYAIWKIHSKFWVSRQNEALRFNNEKIPDNIVPLPNFDWHTTEPLKIRPFKPVYHMTMGLQSCSPSELIEMDRTYVDRLAIQVFDRLEVGKVVKRFNWSITTHARLFAASGNHLYGGEEAEAEEFDINDTYLRCERQLVHRLSRNQSPGVLRPNISNATHSSKGRRFGRRTGRGN</sequence>
<protein>
    <submittedName>
        <fullName evidence="2">Uncharacterized protein</fullName>
    </submittedName>
</protein>
<feature type="compositionally biased region" description="Basic residues" evidence="1">
    <location>
        <begin position="176"/>
        <end position="189"/>
    </location>
</feature>
<dbReference type="EMBL" id="VICG01000001">
    <property type="protein sequence ID" value="KAA8576691.1"/>
    <property type="molecule type" value="Genomic_DNA"/>
</dbReference>
<dbReference type="AlphaFoldDB" id="A0A5M9K502"/>
<evidence type="ECO:0000313" key="2">
    <source>
        <dbReference type="EMBL" id="KAA8576691.1"/>
    </source>
</evidence>
<feature type="compositionally biased region" description="Polar residues" evidence="1">
    <location>
        <begin position="159"/>
        <end position="175"/>
    </location>
</feature>
<comment type="caution">
    <text evidence="2">The sequence shown here is derived from an EMBL/GenBank/DDBJ whole genome shotgun (WGS) entry which is preliminary data.</text>
</comment>
<keyword evidence="3" id="KW-1185">Reference proteome</keyword>
<dbReference type="Proteomes" id="UP000322873">
    <property type="component" value="Unassembled WGS sequence"/>
</dbReference>
<dbReference type="VEuPathDB" id="FungiDB:MFRU_014g01710"/>
<dbReference type="Pfam" id="PF11927">
    <property type="entry name" value="HODM_asu-like"/>
    <property type="match status" value="1"/>
</dbReference>
<evidence type="ECO:0000313" key="3">
    <source>
        <dbReference type="Proteomes" id="UP000322873"/>
    </source>
</evidence>
<name>A0A5M9K502_MONFR</name>
<reference evidence="2 3" key="1">
    <citation type="submission" date="2019-06" db="EMBL/GenBank/DDBJ databases">
        <title>Genome Sequence of the Brown Rot Fungal Pathogen Monilinia fructicola.</title>
        <authorList>
            <person name="De Miccolis Angelini R.M."/>
            <person name="Landi L."/>
            <person name="Abate D."/>
            <person name="Pollastro S."/>
            <person name="Romanazzi G."/>
            <person name="Faretra F."/>
        </authorList>
    </citation>
    <scope>NUCLEOTIDE SEQUENCE [LARGE SCALE GENOMIC DNA]</scope>
    <source>
        <strain evidence="2 3">Mfrc123</strain>
    </source>
</reference>
<feature type="region of interest" description="Disordered" evidence="1">
    <location>
        <begin position="159"/>
        <end position="189"/>
    </location>
</feature>
<evidence type="ECO:0000256" key="1">
    <source>
        <dbReference type="SAM" id="MobiDB-lite"/>
    </source>
</evidence>